<dbReference type="EMBL" id="NKXS01000421">
    <property type="protein sequence ID" value="PIN24345.1"/>
    <property type="molecule type" value="Genomic_DNA"/>
</dbReference>
<keyword evidence="2" id="KW-1185">Reference proteome</keyword>
<dbReference type="STRING" id="429701.A0A2G9I3K1"/>
<dbReference type="OrthoDB" id="5548448at2759"/>
<protein>
    <submittedName>
        <fullName evidence="1">Uncharacterized protein</fullName>
    </submittedName>
</protein>
<name>A0A2G9I3K1_9LAMI</name>
<accession>A0A2G9I3K1</accession>
<proteinExistence type="predicted"/>
<comment type="caution">
    <text evidence="1">The sequence shown here is derived from an EMBL/GenBank/DDBJ whole genome shotgun (WGS) entry which is preliminary data.</text>
</comment>
<dbReference type="AlphaFoldDB" id="A0A2G9I3K1"/>
<evidence type="ECO:0000313" key="2">
    <source>
        <dbReference type="Proteomes" id="UP000231279"/>
    </source>
</evidence>
<gene>
    <name evidence="1" type="ORF">CDL12_02877</name>
</gene>
<evidence type="ECO:0000313" key="1">
    <source>
        <dbReference type="EMBL" id="PIN24345.1"/>
    </source>
</evidence>
<dbReference type="Proteomes" id="UP000231279">
    <property type="component" value="Unassembled WGS sequence"/>
</dbReference>
<sequence length="241" mass="27237">MVFGNLRRSPAISISRREIRGAITKLPSTLSTGSFFSRLCITLFTDPLLQSLFSCSNLPYRTSLAPTTSSFKIRRSRVPSGRKAAKAKLSQETLPSRIGTVSHPFAINGIPISFYVCWCVQNWTTVSETIRLFWFQKLKSSDGFPQISWFVDNLNNLCFFQAVLWFLARWSSTYLMPPEESGKEKGSYENYNNNQLLSKTSTNALLSFFGENNQGKVVLDIIIRISLTALNSYSGERELQV</sequence>
<reference evidence="2" key="1">
    <citation type="journal article" date="2018" name="Gigascience">
        <title>Genome assembly of the Pink Ipe (Handroanthus impetiginosus, Bignoniaceae), a highly valued, ecologically keystone Neotropical timber forest tree.</title>
        <authorList>
            <person name="Silva-Junior O.B."/>
            <person name="Grattapaglia D."/>
            <person name="Novaes E."/>
            <person name="Collevatti R.G."/>
        </authorList>
    </citation>
    <scope>NUCLEOTIDE SEQUENCE [LARGE SCALE GENOMIC DNA]</scope>
    <source>
        <strain evidence="2">cv. UFG-1</strain>
    </source>
</reference>
<organism evidence="1 2">
    <name type="scientific">Handroanthus impetiginosus</name>
    <dbReference type="NCBI Taxonomy" id="429701"/>
    <lineage>
        <taxon>Eukaryota</taxon>
        <taxon>Viridiplantae</taxon>
        <taxon>Streptophyta</taxon>
        <taxon>Embryophyta</taxon>
        <taxon>Tracheophyta</taxon>
        <taxon>Spermatophyta</taxon>
        <taxon>Magnoliopsida</taxon>
        <taxon>eudicotyledons</taxon>
        <taxon>Gunneridae</taxon>
        <taxon>Pentapetalae</taxon>
        <taxon>asterids</taxon>
        <taxon>lamiids</taxon>
        <taxon>Lamiales</taxon>
        <taxon>Bignoniaceae</taxon>
        <taxon>Crescentiina</taxon>
        <taxon>Tabebuia alliance</taxon>
        <taxon>Handroanthus</taxon>
    </lineage>
</organism>